<dbReference type="Pfam" id="PF02615">
    <property type="entry name" value="Ldh_2"/>
    <property type="match status" value="1"/>
</dbReference>
<dbReference type="InterPro" id="IPR036111">
    <property type="entry name" value="Mal/L-sulfo/L-lacto_DH-like_sf"/>
</dbReference>
<evidence type="ECO:0000256" key="1">
    <source>
        <dbReference type="ARBA" id="ARBA00006056"/>
    </source>
</evidence>
<dbReference type="Gene3D" id="3.30.1370.60">
    <property type="entry name" value="Hypothetical oxidoreductase yiak, domain 2"/>
    <property type="match status" value="1"/>
</dbReference>
<evidence type="ECO:0000256" key="2">
    <source>
        <dbReference type="ARBA" id="ARBA00023002"/>
    </source>
</evidence>
<comment type="similarity">
    <text evidence="1">Belongs to the LDH2/MDH2 oxidoreductase family.</text>
</comment>
<name>A0ABS4GUD3_9BACL</name>
<dbReference type="SUPFAM" id="SSF89733">
    <property type="entry name" value="L-sulfolactate dehydrogenase-like"/>
    <property type="match status" value="1"/>
</dbReference>
<evidence type="ECO:0000313" key="3">
    <source>
        <dbReference type="EMBL" id="MBP1933876.1"/>
    </source>
</evidence>
<dbReference type="Proteomes" id="UP001519343">
    <property type="component" value="Unassembled WGS sequence"/>
</dbReference>
<accession>A0ABS4GUD3</accession>
<dbReference type="EMBL" id="JAGGKT010000014">
    <property type="protein sequence ID" value="MBP1933876.1"/>
    <property type="molecule type" value="Genomic_DNA"/>
</dbReference>
<dbReference type="InterPro" id="IPR043144">
    <property type="entry name" value="Mal/L-sulf/L-lact_DH-like_ah"/>
</dbReference>
<protein>
    <submittedName>
        <fullName evidence="3">LDH2 family malate/lactate/ureidoglycolate dehydrogenase</fullName>
    </submittedName>
</protein>
<reference evidence="3 4" key="1">
    <citation type="submission" date="2021-03" db="EMBL/GenBank/DDBJ databases">
        <title>Genomic Encyclopedia of Type Strains, Phase IV (KMG-IV): sequencing the most valuable type-strain genomes for metagenomic binning, comparative biology and taxonomic classification.</title>
        <authorList>
            <person name="Goeker M."/>
        </authorList>
    </citation>
    <scope>NUCLEOTIDE SEQUENCE [LARGE SCALE GENOMIC DNA]</scope>
    <source>
        <strain evidence="3 4">DSM 24738</strain>
    </source>
</reference>
<keyword evidence="4" id="KW-1185">Reference proteome</keyword>
<organism evidence="3 4">
    <name type="scientific">Ammoniphilus resinae</name>
    <dbReference type="NCBI Taxonomy" id="861532"/>
    <lineage>
        <taxon>Bacteria</taxon>
        <taxon>Bacillati</taxon>
        <taxon>Bacillota</taxon>
        <taxon>Bacilli</taxon>
        <taxon>Bacillales</taxon>
        <taxon>Paenibacillaceae</taxon>
        <taxon>Aneurinibacillus group</taxon>
        <taxon>Ammoniphilus</taxon>
    </lineage>
</organism>
<comment type="caution">
    <text evidence="3">The sequence shown here is derived from an EMBL/GenBank/DDBJ whole genome shotgun (WGS) entry which is preliminary data.</text>
</comment>
<proteinExistence type="inferred from homology"/>
<dbReference type="PANTHER" id="PTHR11091:SF0">
    <property type="entry name" value="MALATE DEHYDROGENASE"/>
    <property type="match status" value="1"/>
</dbReference>
<evidence type="ECO:0000313" key="4">
    <source>
        <dbReference type="Proteomes" id="UP001519343"/>
    </source>
</evidence>
<dbReference type="PANTHER" id="PTHR11091">
    <property type="entry name" value="OXIDOREDUCTASE-RELATED"/>
    <property type="match status" value="1"/>
</dbReference>
<dbReference type="RefSeq" id="WP_209811891.1">
    <property type="nucleotide sequence ID" value="NZ_JAGGKT010000014.1"/>
</dbReference>
<gene>
    <name evidence="3" type="ORF">J2Z37_003893</name>
</gene>
<sequence length="351" mass="37828">MNGVKVTATELKGLSSAILAKSLPQEEATIIAETLVDADLCGVNSHGVSRIADYLRRLEDGLIERKTELTVVHETATTALLDAANGWGQVASYRAMNTAIDKAIEYGTGFVGVKGSNHNGIAAYYTRLAAERGCIGIAMTNTSATMVPWGAKEPSLGTNPISIAVPVGPGKDPVVLDMATSNVARGKIILAQKKGQTIPEGWAITKDGENTTDPNLAIEGYMLPMGPKGSGLAIIVDILSGVLTGALFGKQVPRMYEDPIPQQIGHFFGAIQVGGFIDPSLFYERMEKKVDETITSEPIKGFDRVYMPGEIELTRKRKQEVEGIQLPIEIYQELKKTAEKYSVNIDDFIKT</sequence>
<dbReference type="InterPro" id="IPR043143">
    <property type="entry name" value="Mal/L-sulf/L-lact_DH-like_NADP"/>
</dbReference>
<keyword evidence="2" id="KW-0560">Oxidoreductase</keyword>
<dbReference type="InterPro" id="IPR003767">
    <property type="entry name" value="Malate/L-lactate_DH-like"/>
</dbReference>
<dbReference type="Gene3D" id="1.10.1530.10">
    <property type="match status" value="1"/>
</dbReference>